<evidence type="ECO:0000313" key="3">
    <source>
        <dbReference type="EMBL" id="MFC6713271.1"/>
    </source>
</evidence>
<proteinExistence type="predicted"/>
<keyword evidence="4" id="KW-1185">Reference proteome</keyword>
<feature type="domain" description="DUF6318" evidence="2">
    <location>
        <begin position="23"/>
        <end position="83"/>
    </location>
</feature>
<reference evidence="4" key="1">
    <citation type="journal article" date="2019" name="Int. J. Syst. Evol. Microbiol.">
        <title>The Global Catalogue of Microorganisms (GCM) 10K type strain sequencing project: providing services to taxonomists for standard genome sequencing and annotation.</title>
        <authorList>
            <consortium name="The Broad Institute Genomics Platform"/>
            <consortium name="The Broad Institute Genome Sequencing Center for Infectious Disease"/>
            <person name="Wu L."/>
            <person name="Ma J."/>
        </authorList>
    </citation>
    <scope>NUCLEOTIDE SEQUENCE [LARGE SCALE GENOMIC DNA]</scope>
    <source>
        <strain evidence="4">NBRC 106593</strain>
    </source>
</reference>
<organism evidence="3 4">
    <name type="scientific">Branchiibius cervicis</name>
    <dbReference type="NCBI Taxonomy" id="908252"/>
    <lineage>
        <taxon>Bacteria</taxon>
        <taxon>Bacillati</taxon>
        <taxon>Actinomycetota</taxon>
        <taxon>Actinomycetes</taxon>
        <taxon>Micrococcales</taxon>
        <taxon>Dermacoccaceae</taxon>
        <taxon>Branchiibius</taxon>
    </lineage>
</organism>
<dbReference type="Pfam" id="PF19843">
    <property type="entry name" value="DUF6318"/>
    <property type="match status" value="1"/>
</dbReference>
<dbReference type="EMBL" id="JBHSWJ010000002">
    <property type="protein sequence ID" value="MFC6713271.1"/>
    <property type="molecule type" value="Genomic_DNA"/>
</dbReference>
<gene>
    <name evidence="3" type="ORF">ACFQBT_05190</name>
</gene>
<dbReference type="RefSeq" id="WP_377825365.1">
    <property type="nucleotide sequence ID" value="NZ_JBHSWJ010000002.1"/>
</dbReference>
<dbReference type="Proteomes" id="UP001596356">
    <property type="component" value="Unassembled WGS sequence"/>
</dbReference>
<evidence type="ECO:0000313" key="4">
    <source>
        <dbReference type="Proteomes" id="UP001596356"/>
    </source>
</evidence>
<dbReference type="InterPro" id="IPR046281">
    <property type="entry name" value="DUF6318"/>
</dbReference>
<accession>A0ABW2ARG9</accession>
<evidence type="ECO:0000259" key="2">
    <source>
        <dbReference type="Pfam" id="PF19843"/>
    </source>
</evidence>
<comment type="caution">
    <text evidence="3">The sequence shown here is derived from an EMBL/GenBank/DDBJ whole genome shotgun (WGS) entry which is preliminary data.</text>
</comment>
<feature type="region of interest" description="Disordered" evidence="1">
    <location>
        <begin position="1"/>
        <end position="22"/>
    </location>
</feature>
<evidence type="ECO:0000256" key="1">
    <source>
        <dbReference type="SAM" id="MobiDB-lite"/>
    </source>
</evidence>
<feature type="compositionally biased region" description="Low complexity" evidence="1">
    <location>
        <begin position="1"/>
        <end position="13"/>
    </location>
</feature>
<name>A0ABW2ARG9_9MICO</name>
<protein>
    <submittedName>
        <fullName evidence="3">DUF6318 family protein</fullName>
    </submittedName>
</protein>
<sequence length="131" mass="14011">MSSASSTPTVASTGNPALGINGLPDAAKQKTTDGAIAFVKYYVSVINQAYQHPQTGLLEPFALESCKTCDRWEQSVAQLVRNNQHADAAIFPEVDGTEIVADLLDLQPPRSTCKLHLVLVPSVMSTVQARS</sequence>